<reference evidence="1" key="1">
    <citation type="submission" date="2018-05" db="EMBL/GenBank/DDBJ databases">
        <title>Draft genome of Mucuna pruriens seed.</title>
        <authorList>
            <person name="Nnadi N.E."/>
            <person name="Vos R."/>
            <person name="Hasami M.H."/>
            <person name="Devisetty U.K."/>
            <person name="Aguiy J.C."/>
        </authorList>
    </citation>
    <scope>NUCLEOTIDE SEQUENCE [LARGE SCALE GENOMIC DNA]</scope>
    <source>
        <strain evidence="1">JCA_2017</strain>
    </source>
</reference>
<dbReference type="PANTHER" id="PTHR47481:SF31">
    <property type="entry name" value="OS01G0873500 PROTEIN"/>
    <property type="match status" value="1"/>
</dbReference>
<gene>
    <name evidence="1" type="ORF">CR513_58882</name>
</gene>
<dbReference type="Pfam" id="PF14223">
    <property type="entry name" value="Retrotran_gag_2"/>
    <property type="match status" value="1"/>
</dbReference>
<proteinExistence type="predicted"/>
<evidence type="ECO:0000313" key="1">
    <source>
        <dbReference type="EMBL" id="RDX62751.1"/>
    </source>
</evidence>
<protein>
    <recommendedName>
        <fullName evidence="3">Retrovirus-related Pol polyprotein from transposon TNT 1-94</fullName>
    </recommendedName>
</protein>
<evidence type="ECO:0000313" key="2">
    <source>
        <dbReference type="Proteomes" id="UP000257109"/>
    </source>
</evidence>
<sequence length="244" mass="27744">MSLNLQTIMVGCEFTYQIWTKLHVYFASQTRAKVSQLKIQLKNIKKTRGINDYLLSIKKIVDTLTTLDSPIDTVEHIEIILDGLPNEYDPIVTSIVSRTNAYIVPEIEYLLMNIKGRIEKQKYQDSNSTSYDKIMVAETTQNDASSTFTTLMAVPKTLYDPTWYTNPGATNHLILQDINLMRATSYNVNHIGSSFFYSPNLIKPLFLNDLMHVSTISKNLLSVSQFVKDNKCVMFVNVITILVG</sequence>
<comment type="caution">
    <text evidence="1">The sequence shown here is derived from an EMBL/GenBank/DDBJ whole genome shotgun (WGS) entry which is preliminary data.</text>
</comment>
<keyword evidence="2" id="KW-1185">Reference proteome</keyword>
<name>A0A371E9Q2_MUCPR</name>
<dbReference type="PANTHER" id="PTHR47481">
    <property type="match status" value="1"/>
</dbReference>
<dbReference type="AlphaFoldDB" id="A0A371E9Q2"/>
<feature type="non-terminal residue" evidence="1">
    <location>
        <position position="1"/>
    </location>
</feature>
<dbReference type="EMBL" id="QJKJ01015301">
    <property type="protein sequence ID" value="RDX62751.1"/>
    <property type="molecule type" value="Genomic_DNA"/>
</dbReference>
<dbReference type="Proteomes" id="UP000257109">
    <property type="component" value="Unassembled WGS sequence"/>
</dbReference>
<dbReference type="OrthoDB" id="1745344at2759"/>
<accession>A0A371E9Q2</accession>
<evidence type="ECO:0008006" key="3">
    <source>
        <dbReference type="Google" id="ProtNLM"/>
    </source>
</evidence>
<organism evidence="1 2">
    <name type="scientific">Mucuna pruriens</name>
    <name type="common">Velvet bean</name>
    <name type="synonym">Dolichos pruriens</name>
    <dbReference type="NCBI Taxonomy" id="157652"/>
    <lineage>
        <taxon>Eukaryota</taxon>
        <taxon>Viridiplantae</taxon>
        <taxon>Streptophyta</taxon>
        <taxon>Embryophyta</taxon>
        <taxon>Tracheophyta</taxon>
        <taxon>Spermatophyta</taxon>
        <taxon>Magnoliopsida</taxon>
        <taxon>eudicotyledons</taxon>
        <taxon>Gunneridae</taxon>
        <taxon>Pentapetalae</taxon>
        <taxon>rosids</taxon>
        <taxon>fabids</taxon>
        <taxon>Fabales</taxon>
        <taxon>Fabaceae</taxon>
        <taxon>Papilionoideae</taxon>
        <taxon>50 kb inversion clade</taxon>
        <taxon>NPAAA clade</taxon>
        <taxon>indigoferoid/millettioid clade</taxon>
        <taxon>Phaseoleae</taxon>
        <taxon>Mucuna</taxon>
    </lineage>
</organism>